<dbReference type="Proteomes" id="UP000287166">
    <property type="component" value="Unassembled WGS sequence"/>
</dbReference>
<protein>
    <submittedName>
        <fullName evidence="1">Uncharacterized protein</fullName>
    </submittedName>
</protein>
<dbReference type="OrthoDB" id="630188at2759"/>
<sequence>MGRPRPNKLIALAVFASALVLLYLFFPASISARLIAFVTTRPRSTCTPRAYANGSWTPKAIVPDLPVMTKPDDALIFAGFQGCASSREYYWHLGADHEEQWDRFPAVTSWEWTPGDDCVVRPLSPAAMIKDMVEQGGWLLIGDSVTENQFFSLSCILYPHVRATPNYTENPYFDRAWPQHLYLSPTSPLLPHLSLPPHFNISGTPLVTFRRVDLLFSQPELVSLYAELHPDKAAEPGWSLFSDEKAWSLPPAEYLALFGADDVGARYRTLVASTGGHWTTTLFSGLADADAPGGGIQNVLDFYTVAMRRWADAVQTALDGMNSAGGGGGAPHQVVVRAYLPGHEDCHDWREPWTEWHPYKWNWYNWPWIGDFNAIFDDLLSRPRYPDIHYLAIDRPALLRPDGHAAGDCLHLIAGTGVLEGWSHYIWHYVTRELPGRVR</sequence>
<dbReference type="InterPro" id="IPR029962">
    <property type="entry name" value="TBL"/>
</dbReference>
<dbReference type="PANTHER" id="PTHR32285">
    <property type="entry name" value="PROTEIN TRICHOME BIREFRINGENCE-LIKE 9-RELATED"/>
    <property type="match status" value="1"/>
</dbReference>
<evidence type="ECO:0000313" key="1">
    <source>
        <dbReference type="EMBL" id="GBE80546.1"/>
    </source>
</evidence>
<comment type="caution">
    <text evidence="1">The sequence shown here is derived from an EMBL/GenBank/DDBJ whole genome shotgun (WGS) entry which is preliminary data.</text>
</comment>
<dbReference type="PANTHER" id="PTHR32285:SF324">
    <property type="entry name" value="PROTEIN TRICHOME BIREFRINGENCE-LIKE 25"/>
    <property type="match status" value="1"/>
</dbReference>
<reference evidence="1 2" key="1">
    <citation type="journal article" date="2018" name="Sci. Rep.">
        <title>Genome sequence of the cauliflower mushroom Sparassis crispa (Hanabiratake) and its association with beneficial usage.</title>
        <authorList>
            <person name="Kiyama R."/>
            <person name="Furutani Y."/>
            <person name="Kawaguchi K."/>
            <person name="Nakanishi T."/>
        </authorList>
    </citation>
    <scope>NUCLEOTIDE SEQUENCE [LARGE SCALE GENOMIC DNA]</scope>
</reference>
<organism evidence="1 2">
    <name type="scientific">Sparassis crispa</name>
    <dbReference type="NCBI Taxonomy" id="139825"/>
    <lineage>
        <taxon>Eukaryota</taxon>
        <taxon>Fungi</taxon>
        <taxon>Dikarya</taxon>
        <taxon>Basidiomycota</taxon>
        <taxon>Agaricomycotina</taxon>
        <taxon>Agaricomycetes</taxon>
        <taxon>Polyporales</taxon>
        <taxon>Sparassidaceae</taxon>
        <taxon>Sparassis</taxon>
    </lineage>
</organism>
<dbReference type="GO" id="GO:0016413">
    <property type="term" value="F:O-acetyltransferase activity"/>
    <property type="evidence" value="ECO:0007669"/>
    <property type="project" value="InterPro"/>
</dbReference>
<accession>A0A401GED8</accession>
<dbReference type="RefSeq" id="XP_027611459.1">
    <property type="nucleotide sequence ID" value="XM_027755658.1"/>
</dbReference>
<dbReference type="AlphaFoldDB" id="A0A401GED8"/>
<keyword evidence="2" id="KW-1185">Reference proteome</keyword>
<dbReference type="InParanoid" id="A0A401GED8"/>
<proteinExistence type="predicted"/>
<dbReference type="GeneID" id="38777463"/>
<dbReference type="EMBL" id="BFAD01000003">
    <property type="protein sequence ID" value="GBE80546.1"/>
    <property type="molecule type" value="Genomic_DNA"/>
</dbReference>
<name>A0A401GED8_9APHY</name>
<gene>
    <name evidence="1" type="ORF">SCP_0302610</name>
</gene>
<dbReference type="GO" id="GO:0005794">
    <property type="term" value="C:Golgi apparatus"/>
    <property type="evidence" value="ECO:0007669"/>
    <property type="project" value="TreeGrafter"/>
</dbReference>
<evidence type="ECO:0000313" key="2">
    <source>
        <dbReference type="Proteomes" id="UP000287166"/>
    </source>
</evidence>
<dbReference type="STRING" id="139825.A0A401GED8"/>